<dbReference type="EC" id="4.2.1.17" evidence="1"/>
<dbReference type="AlphaFoldDB" id="A0A538T0H1"/>
<gene>
    <name evidence="1" type="ORF">E6K72_03905</name>
</gene>
<reference evidence="1 2" key="1">
    <citation type="journal article" date="2019" name="Nat. Microbiol.">
        <title>Mediterranean grassland soil C-N compound turnover is dependent on rainfall and depth, and is mediated by genomically divergent microorganisms.</title>
        <authorList>
            <person name="Diamond S."/>
            <person name="Andeer P.F."/>
            <person name="Li Z."/>
            <person name="Crits-Christoph A."/>
            <person name="Burstein D."/>
            <person name="Anantharaman K."/>
            <person name="Lane K.R."/>
            <person name="Thomas B.C."/>
            <person name="Pan C."/>
            <person name="Northen T.R."/>
            <person name="Banfield J.F."/>
        </authorList>
    </citation>
    <scope>NUCLEOTIDE SEQUENCE [LARGE SCALE GENOMIC DNA]</scope>
    <source>
        <strain evidence="1">WS_2</strain>
    </source>
</reference>
<proteinExistence type="predicted"/>
<dbReference type="Gene3D" id="3.30.300.220">
    <property type="match status" value="1"/>
</dbReference>
<feature type="non-terminal residue" evidence="1">
    <location>
        <position position="45"/>
    </location>
</feature>
<dbReference type="InterPro" id="IPR029045">
    <property type="entry name" value="ClpP/crotonase-like_dom_sf"/>
</dbReference>
<comment type="caution">
    <text evidence="1">The sequence shown here is derived from an EMBL/GenBank/DDBJ whole genome shotgun (WGS) entry which is preliminary data.</text>
</comment>
<name>A0A538T0H1_UNCEI</name>
<keyword evidence="1" id="KW-0456">Lyase</keyword>
<accession>A0A538T0H1</accession>
<evidence type="ECO:0000313" key="1">
    <source>
        <dbReference type="EMBL" id="TMQ57137.1"/>
    </source>
</evidence>
<protein>
    <submittedName>
        <fullName evidence="1">Enoyl-CoA hydratase</fullName>
        <ecNumber evidence="1">4.2.1.17</ecNumber>
    </submittedName>
</protein>
<dbReference type="SUPFAM" id="SSF52096">
    <property type="entry name" value="ClpP/crotonase"/>
    <property type="match status" value="1"/>
</dbReference>
<evidence type="ECO:0000313" key="2">
    <source>
        <dbReference type="Proteomes" id="UP000317716"/>
    </source>
</evidence>
<dbReference type="EMBL" id="VBOS01000135">
    <property type="protein sequence ID" value="TMQ57137.1"/>
    <property type="molecule type" value="Genomic_DNA"/>
</dbReference>
<dbReference type="GO" id="GO:0004300">
    <property type="term" value="F:enoyl-CoA hydratase activity"/>
    <property type="evidence" value="ECO:0007669"/>
    <property type="project" value="UniProtKB-EC"/>
</dbReference>
<organism evidence="1 2">
    <name type="scientific">Eiseniibacteriota bacterium</name>
    <dbReference type="NCBI Taxonomy" id="2212470"/>
    <lineage>
        <taxon>Bacteria</taxon>
        <taxon>Candidatus Eiseniibacteriota</taxon>
    </lineage>
</organism>
<dbReference type="Proteomes" id="UP000317716">
    <property type="component" value="Unassembled WGS sequence"/>
</dbReference>
<sequence>MPIAPRSFLYAVNPTTAVATITLNRPERLNALTFEVYAELRDTFR</sequence>